<dbReference type="InterPro" id="IPR000742">
    <property type="entry name" value="EGF"/>
</dbReference>
<feature type="transmembrane region" description="Helical" evidence="1">
    <location>
        <begin position="1417"/>
        <end position="1440"/>
    </location>
</feature>
<dbReference type="PROSITE" id="PS01186">
    <property type="entry name" value="EGF_2"/>
    <property type="match status" value="1"/>
</dbReference>
<organism evidence="3 4">
    <name type="scientific">Paramecium sonneborni</name>
    <dbReference type="NCBI Taxonomy" id="65129"/>
    <lineage>
        <taxon>Eukaryota</taxon>
        <taxon>Sar</taxon>
        <taxon>Alveolata</taxon>
        <taxon>Ciliophora</taxon>
        <taxon>Intramacronucleata</taxon>
        <taxon>Oligohymenophorea</taxon>
        <taxon>Peniculida</taxon>
        <taxon>Parameciidae</taxon>
        <taxon>Paramecium</taxon>
    </lineage>
</organism>
<feature type="transmembrane region" description="Helical" evidence="1">
    <location>
        <begin position="1461"/>
        <end position="1477"/>
    </location>
</feature>
<dbReference type="PANTHER" id="PTHR38934:SF6">
    <property type="entry name" value="CHROMOSOME UNDETERMINED SCAFFOLD_176, WHOLE GENOME SHOTGUN SEQUENCE"/>
    <property type="match status" value="1"/>
</dbReference>
<keyword evidence="1" id="KW-0472">Membrane</keyword>
<reference evidence="3" key="1">
    <citation type="submission" date="2021-01" db="EMBL/GenBank/DDBJ databases">
        <authorList>
            <consortium name="Genoscope - CEA"/>
            <person name="William W."/>
        </authorList>
    </citation>
    <scope>NUCLEOTIDE SEQUENCE</scope>
</reference>
<feature type="transmembrane region" description="Helical" evidence="1">
    <location>
        <begin position="1512"/>
        <end position="1532"/>
    </location>
</feature>
<protein>
    <recommendedName>
        <fullName evidence="2">EGF-like domain-containing protein</fullName>
    </recommendedName>
</protein>
<feature type="transmembrane region" description="Helical" evidence="1">
    <location>
        <begin position="1259"/>
        <end position="1277"/>
    </location>
</feature>
<dbReference type="Proteomes" id="UP000692954">
    <property type="component" value="Unassembled WGS sequence"/>
</dbReference>
<dbReference type="OrthoDB" id="441583at2759"/>
<evidence type="ECO:0000256" key="1">
    <source>
        <dbReference type="SAM" id="Phobius"/>
    </source>
</evidence>
<evidence type="ECO:0000313" key="4">
    <source>
        <dbReference type="Proteomes" id="UP000692954"/>
    </source>
</evidence>
<evidence type="ECO:0000313" key="3">
    <source>
        <dbReference type="EMBL" id="CAD8123006.1"/>
    </source>
</evidence>
<accession>A0A8S1R4K5</accession>
<feature type="domain" description="EGF-like" evidence="2">
    <location>
        <begin position="937"/>
        <end position="950"/>
    </location>
</feature>
<dbReference type="InterPro" id="IPR006212">
    <property type="entry name" value="Furin_repeat"/>
</dbReference>
<feature type="transmembrane region" description="Helical" evidence="1">
    <location>
        <begin position="1216"/>
        <end position="1238"/>
    </location>
</feature>
<dbReference type="PANTHER" id="PTHR38934">
    <property type="entry name" value="HYPHALLY REGULATED CELL WALL PROTEIN 1"/>
    <property type="match status" value="1"/>
</dbReference>
<keyword evidence="4" id="KW-1185">Reference proteome</keyword>
<comment type="caution">
    <text evidence="3">The sequence shown here is derived from an EMBL/GenBank/DDBJ whole genome shotgun (WGS) entry which is preliminary data.</text>
</comment>
<gene>
    <name evidence="3" type="ORF">PSON_ATCC_30995.1.T1420015</name>
</gene>
<name>A0A8S1R4K5_9CILI</name>
<feature type="transmembrane region" description="Helical" evidence="1">
    <location>
        <begin position="1552"/>
        <end position="1575"/>
    </location>
</feature>
<keyword evidence="1" id="KW-0812">Transmembrane</keyword>
<dbReference type="EMBL" id="CAJJDN010000142">
    <property type="protein sequence ID" value="CAD8123006.1"/>
    <property type="molecule type" value="Genomic_DNA"/>
</dbReference>
<sequence>MFSLFSYFLCLVISSEILFLSLDSEYDILQISNLILPLKLEDEFGTNQENNIYFYDVNANGISSKSDIFSIGIWIKTNVEKKKQFIMSINEDSVVIELSPDESADTLKVHQGSGIFRTEIQNTWIYTFYLQLEFYISQWICLLNFSAGYDPLCKQLDGEDYSLFSFLQPTSNQNNQYQVDSWQQDAISITAKVLNISPDIICKNYNNLITTTCNPINNLIISNYIELNVILDLKLYERIQTKILKDWSDNQHIVKIGSIQNPLIIPSEQLLSFSSNQYIKIENFKISKTITIEFQLFDDNLTDEVTLFVFQSQKLAQDLLTINANFDTRELSIILNAIPIEVCSVNFGNKFIISIINGIITTQFLIIENDIQRSLFTKEVIIQLQDVDTLIIGNKYNININPFRLSNIRISNGFYFVLKQECGFSINQCYYCFNNNYLHQGQCLSQCPSNFEKNELRKECIPKCHSTCLTCDPSNLSYCLTCSGIRINQPNCNCPIGYFDDGISPNCIKYFPDLTVEGDIYEGDCLNVPKEIKFTKLYRFPPLVAISLLGYIGKDPNQDLRFKIYADYISNISFFLQAICSDPNVYFKIQWVSGYRSRFLNVNSFEDIPQKEFIVSIEMDNQFEGSILGWNIRNIDKQDILLNLEKQSDSNTFNFSSNLSLDNIFYQLFEFRNYVYNQISLNLNLQTQGKDFSIGGTYVNVNIEQIPLSIPSLTTLQQYYNQNSGVLQFYIKESKRFGQMRYSIKLQGQKTIFPNLESNVIIFAFKCNNQNKPCDYLEELQKCHVILEDCECSSSQYYNYIKNYCVDCSDNCLTCDQHYTNCLTCPSQYNYTLQQDQVTLYNYCGCNKNQFKDSNGICQDCDSMCFTCEQTKTRCKSCIEPQFLNEFYECKCKPGYIATQFGCEQCISDQCSICQDKNQCIQQCDPYSQLNVVTKKCECQFGYYDDDQQCQACNEPCLSCISTTICLSCITTMYFDQFNCYKCEPPCYECNSQISCINCIDQSYILDGDQCLLRDHFNSIIKECQKDYYYVFRNTECVQICGDYLVPNNVQCYDPNTIKDNCNINLLNTNCICNQLNECTFYDAPQLILTYQNITFNKQYISITFNQQVKVYTSLPLSQEFQFEILNISNQDFNYTLHILQDTNQEVHFVEYILELQINRLLDYRPIFKLIVNQIVGNQQDLLLQQNQYFLTLMFPQYLNEQQESYSFISLKANQLIIYILPALSLISLSIGFQYLLLECLFILQYQQYLRYINQNYPYNLLIFFQLSEIISLQPLLEFIHFDDLFEFLGLNQEKLFIEGKFKLYPQNANLLQNFQIQFFQFLIGLLIWISIKYLKKILYYYIFNQRFFNFIHKLYPYINSEFVLKITLKLYNFFLSFINLGKFMSLKGVKQILLLNGWDIIFKILIFTKVMDFSDILNIIQAIISFVILLCYLIIILTICEKNSQLIPNIIQQLKHINEIAQVIRTILFLFILVYFQDSGMLQIKFICIICLFSIGLLFSHRKIYKKSQFIIQLVVELSVLIFTLTATVYSNDFVYLFEEETKIIFGWCHIFILSVVIIAEFFHQVIQIIGSLYQKFKHTQQKKIEKTKPRVMFIEL</sequence>
<keyword evidence="1" id="KW-1133">Transmembrane helix</keyword>
<feature type="transmembrane region" description="Helical" evidence="1">
    <location>
        <begin position="1363"/>
        <end position="1381"/>
    </location>
</feature>
<proteinExistence type="predicted"/>
<evidence type="ECO:0000259" key="2">
    <source>
        <dbReference type="PROSITE" id="PS01186"/>
    </source>
</evidence>
<feature type="transmembrane region" description="Helical" evidence="1">
    <location>
        <begin position="1483"/>
        <end position="1500"/>
    </location>
</feature>
<dbReference type="SMART" id="SM00181">
    <property type="entry name" value="EGF"/>
    <property type="match status" value="3"/>
</dbReference>
<dbReference type="SMART" id="SM00261">
    <property type="entry name" value="FU"/>
    <property type="match status" value="4"/>
</dbReference>
<dbReference type="CDD" id="cd00064">
    <property type="entry name" value="FU"/>
    <property type="match status" value="2"/>
</dbReference>